<evidence type="ECO:0000313" key="3">
    <source>
        <dbReference type="Proteomes" id="UP000574276"/>
    </source>
</evidence>
<evidence type="ECO:0000313" key="2">
    <source>
        <dbReference type="EMBL" id="MBB2181454.1"/>
    </source>
</evidence>
<dbReference type="InterPro" id="IPR011576">
    <property type="entry name" value="Pyridox_Oxase_N"/>
</dbReference>
<organism evidence="2 3">
    <name type="scientific">Variimorphobacter saccharofermentans</name>
    <dbReference type="NCBI Taxonomy" id="2755051"/>
    <lineage>
        <taxon>Bacteria</taxon>
        <taxon>Bacillati</taxon>
        <taxon>Bacillota</taxon>
        <taxon>Clostridia</taxon>
        <taxon>Lachnospirales</taxon>
        <taxon>Lachnospiraceae</taxon>
        <taxon>Variimorphobacter</taxon>
    </lineage>
</organism>
<gene>
    <name evidence="2" type="ORF">H0486_00920</name>
</gene>
<dbReference type="Gene3D" id="2.30.110.10">
    <property type="entry name" value="Electron Transport, Fmn-binding Protein, Chain A"/>
    <property type="match status" value="1"/>
</dbReference>
<feature type="domain" description="Pyridoxamine 5'-phosphate oxidase N-terminal" evidence="1">
    <location>
        <begin position="22"/>
        <end position="137"/>
    </location>
</feature>
<dbReference type="SUPFAM" id="SSF50475">
    <property type="entry name" value="FMN-binding split barrel"/>
    <property type="match status" value="1"/>
</dbReference>
<dbReference type="EMBL" id="JACEGA010000001">
    <property type="protein sequence ID" value="MBB2181454.1"/>
    <property type="molecule type" value="Genomic_DNA"/>
</dbReference>
<reference evidence="2 3" key="1">
    <citation type="submission" date="2020-07" db="EMBL/GenBank/DDBJ databases">
        <title>Characterization and genome sequencing of isolate MD1, a novel member within the family Lachnospiraceae.</title>
        <authorList>
            <person name="Rettenmaier R."/>
            <person name="Di Bello L."/>
            <person name="Zinser C."/>
            <person name="Scheitz K."/>
            <person name="Liebl W."/>
            <person name="Zverlov V."/>
        </authorList>
    </citation>
    <scope>NUCLEOTIDE SEQUENCE [LARGE SCALE GENOMIC DNA]</scope>
    <source>
        <strain evidence="2 3">MD1</strain>
    </source>
</reference>
<accession>A0A839JW16</accession>
<dbReference type="InterPro" id="IPR012349">
    <property type="entry name" value="Split_barrel_FMN-bd"/>
</dbReference>
<dbReference type="AlphaFoldDB" id="A0A839JW16"/>
<keyword evidence="3" id="KW-1185">Reference proteome</keyword>
<proteinExistence type="predicted"/>
<name>A0A839JW16_9FIRM</name>
<comment type="caution">
    <text evidence="2">The sequence shown here is derived from an EMBL/GenBank/DDBJ whole genome shotgun (WGS) entry which is preliminary data.</text>
</comment>
<dbReference type="Proteomes" id="UP000574276">
    <property type="component" value="Unassembled WGS sequence"/>
</dbReference>
<dbReference type="RefSeq" id="WP_228351234.1">
    <property type="nucleotide sequence ID" value="NZ_JACEGA010000001.1"/>
</dbReference>
<sequence>MYLLLNTSYKDNMELNYNVAMEEIFNQLGSKKIMVLATSFEDRVTARNMSCIMMNQKVYFQTDRNFLKSLQMIENPNVALCVDNIQMEGVAKIIGNADDAPEFCELYKKSFRASYDAYTHLINQIIIEVEPTFITLWKYADGHMPFRDFVDCKQNKAYREMYDISK</sequence>
<protein>
    <submittedName>
        <fullName evidence="2">Pyridoxamine 5'-phosphate oxidase family protein</fullName>
    </submittedName>
</protein>
<evidence type="ECO:0000259" key="1">
    <source>
        <dbReference type="Pfam" id="PF01243"/>
    </source>
</evidence>
<dbReference type="Pfam" id="PF01243">
    <property type="entry name" value="PNPOx_N"/>
    <property type="match status" value="1"/>
</dbReference>